<gene>
    <name evidence="1" type="ORF">PHACADRAFT_23773</name>
</gene>
<organism evidence="1 2">
    <name type="scientific">Phanerochaete carnosa (strain HHB-10118-sp)</name>
    <name type="common">White-rot fungus</name>
    <name type="synonym">Peniophora carnosa</name>
    <dbReference type="NCBI Taxonomy" id="650164"/>
    <lineage>
        <taxon>Eukaryota</taxon>
        <taxon>Fungi</taxon>
        <taxon>Dikarya</taxon>
        <taxon>Basidiomycota</taxon>
        <taxon>Agaricomycotina</taxon>
        <taxon>Agaricomycetes</taxon>
        <taxon>Polyporales</taxon>
        <taxon>Phanerochaetaceae</taxon>
        <taxon>Phanerochaete</taxon>
    </lineage>
</organism>
<dbReference type="HOGENOM" id="CLU_760972_0_0_1"/>
<dbReference type="EMBL" id="JH930468">
    <property type="protein sequence ID" value="EKM60426.1"/>
    <property type="molecule type" value="Genomic_DNA"/>
</dbReference>
<dbReference type="GeneID" id="18913664"/>
<dbReference type="OrthoDB" id="2659442at2759"/>
<dbReference type="Proteomes" id="UP000008370">
    <property type="component" value="Unassembled WGS sequence"/>
</dbReference>
<protein>
    <submittedName>
        <fullName evidence="1">Uncharacterized protein</fullName>
    </submittedName>
</protein>
<name>K5VBY4_PHACS</name>
<reference evidence="1 2" key="1">
    <citation type="journal article" date="2012" name="BMC Genomics">
        <title>Comparative genomics of the white-rot fungi, Phanerochaete carnosa and P. chrysosporium, to elucidate the genetic basis of the distinct wood types they colonize.</title>
        <authorList>
            <person name="Suzuki H."/>
            <person name="MacDonald J."/>
            <person name="Syed K."/>
            <person name="Salamov A."/>
            <person name="Hori C."/>
            <person name="Aerts A."/>
            <person name="Henrissat B."/>
            <person name="Wiebenga A."/>
            <person name="vanKuyk P.A."/>
            <person name="Barry K."/>
            <person name="Lindquist E."/>
            <person name="LaButti K."/>
            <person name="Lapidus A."/>
            <person name="Lucas S."/>
            <person name="Coutinho P."/>
            <person name="Gong Y."/>
            <person name="Samejima M."/>
            <person name="Mahadevan R."/>
            <person name="Abou-Zaid M."/>
            <person name="de Vries R.P."/>
            <person name="Igarashi K."/>
            <person name="Yadav J.S."/>
            <person name="Grigoriev I.V."/>
            <person name="Master E.R."/>
        </authorList>
    </citation>
    <scope>NUCLEOTIDE SEQUENCE [LARGE SCALE GENOMIC DNA]</scope>
    <source>
        <strain evidence="1 2">HHB-10118-sp</strain>
    </source>
</reference>
<dbReference type="STRING" id="650164.K5VBY4"/>
<accession>K5VBY4</accession>
<dbReference type="InParanoid" id="K5VBY4"/>
<evidence type="ECO:0000313" key="2">
    <source>
        <dbReference type="Proteomes" id="UP000008370"/>
    </source>
</evidence>
<dbReference type="KEGG" id="pco:PHACADRAFT_23773"/>
<dbReference type="AlphaFoldDB" id="K5VBY4"/>
<sequence length="364" mass="40846">MSSLSSPTLVDFLCCGAVLPWTVRPVYKTFPLHFLDQPPESSGFHLASVVEDPITFEAVIRVRSKRCCLRLYTEAGTGACAKCLTVLTSSGLRRFMQRASTSWKPYMRYEDMTRTQFIEAIHYKNSTLTTTRVQRYRAEKRAETAEEKSRLHERLVAALAMCNVPRLQRLLQVALDQGRSIEEILNRIEDAVANIYRVKSFSTTEIDLARIMWHLAGDKGAYILHKALGFPSVSAIRMRSRSTHPVIHPSPAKPTFDHIVRNLLSVFPPSPARHPCRCGQAIMFDGIAIRKCIREDDDYMVGGCRECTTNMDLSMSCLKNILALAKAVRRGDNGEDPLAHFGVEATVGAMGALRDVDFHGYSFS</sequence>
<keyword evidence="2" id="KW-1185">Reference proteome</keyword>
<dbReference type="RefSeq" id="XP_007389566.1">
    <property type="nucleotide sequence ID" value="XM_007389504.1"/>
</dbReference>
<proteinExistence type="predicted"/>
<evidence type="ECO:0000313" key="1">
    <source>
        <dbReference type="EMBL" id="EKM60426.1"/>
    </source>
</evidence>